<dbReference type="InterPro" id="IPR001412">
    <property type="entry name" value="aa-tRNA-synth_I_CS"/>
</dbReference>
<dbReference type="GO" id="GO:0005524">
    <property type="term" value="F:ATP binding"/>
    <property type="evidence" value="ECO:0007669"/>
    <property type="project" value="UniProtKB-KW"/>
</dbReference>
<dbReference type="InterPro" id="IPR024088">
    <property type="entry name" value="Tyr-tRNA-ligase_bac-type"/>
</dbReference>
<dbReference type="GO" id="GO:0004831">
    <property type="term" value="F:tyrosine-tRNA ligase activity"/>
    <property type="evidence" value="ECO:0007669"/>
    <property type="project" value="UniProtKB-EC"/>
</dbReference>
<dbReference type="Pfam" id="PF00579">
    <property type="entry name" value="tRNA-synt_1b"/>
    <property type="match status" value="1"/>
</dbReference>
<keyword evidence="2 7" id="KW-0547">Nucleotide-binding</keyword>
<keyword evidence="1 7" id="KW-0436">Ligase</keyword>
<name>A0A829MI25_9MYCO</name>
<gene>
    <name evidence="9" type="ORF">L833_0850</name>
</gene>
<dbReference type="AlphaFoldDB" id="A0A829MI25"/>
<dbReference type="Proteomes" id="UP000018502">
    <property type="component" value="Unassembled WGS sequence"/>
</dbReference>
<dbReference type="EMBL" id="AYTF01000001">
    <property type="protein sequence ID" value="ESV63473.1"/>
    <property type="molecule type" value="Genomic_DNA"/>
</dbReference>
<evidence type="ECO:0000313" key="9">
    <source>
        <dbReference type="EMBL" id="ESV63473.1"/>
    </source>
</evidence>
<keyword evidence="4 7" id="KW-0648">Protein biosynthesis</keyword>
<feature type="compositionally biased region" description="Polar residues" evidence="8">
    <location>
        <begin position="116"/>
        <end position="125"/>
    </location>
</feature>
<evidence type="ECO:0000256" key="4">
    <source>
        <dbReference type="ARBA" id="ARBA00022917"/>
    </source>
</evidence>
<evidence type="ECO:0000256" key="8">
    <source>
        <dbReference type="SAM" id="MobiDB-lite"/>
    </source>
</evidence>
<evidence type="ECO:0000313" key="10">
    <source>
        <dbReference type="Proteomes" id="UP000018502"/>
    </source>
</evidence>
<protein>
    <submittedName>
        <fullName evidence="9">tRNA synthetases class I family protein</fullName>
    </submittedName>
</protein>
<dbReference type="PANTHER" id="PTHR11766">
    <property type="entry name" value="TYROSYL-TRNA SYNTHETASE"/>
    <property type="match status" value="1"/>
</dbReference>
<proteinExistence type="inferred from homology"/>
<dbReference type="GO" id="GO:0006418">
    <property type="term" value="P:tRNA aminoacylation for protein translation"/>
    <property type="evidence" value="ECO:0007669"/>
    <property type="project" value="InterPro"/>
</dbReference>
<feature type="region of interest" description="Disordered" evidence="8">
    <location>
        <begin position="85"/>
        <end position="140"/>
    </location>
</feature>
<feature type="compositionally biased region" description="Polar residues" evidence="8">
    <location>
        <begin position="95"/>
        <end position="109"/>
    </location>
</feature>
<dbReference type="InterPro" id="IPR014729">
    <property type="entry name" value="Rossmann-like_a/b/a_fold"/>
</dbReference>
<comment type="catalytic activity">
    <reaction evidence="6">
        <text>tRNA(Tyr) + L-tyrosine + ATP = L-tyrosyl-tRNA(Tyr) + AMP + diphosphate + H(+)</text>
        <dbReference type="Rhea" id="RHEA:10220"/>
        <dbReference type="Rhea" id="RHEA-COMP:9706"/>
        <dbReference type="Rhea" id="RHEA-COMP:9707"/>
        <dbReference type="ChEBI" id="CHEBI:15378"/>
        <dbReference type="ChEBI" id="CHEBI:30616"/>
        <dbReference type="ChEBI" id="CHEBI:33019"/>
        <dbReference type="ChEBI" id="CHEBI:58315"/>
        <dbReference type="ChEBI" id="CHEBI:78442"/>
        <dbReference type="ChEBI" id="CHEBI:78536"/>
        <dbReference type="ChEBI" id="CHEBI:456215"/>
        <dbReference type="EC" id="6.1.1.1"/>
    </reaction>
</comment>
<evidence type="ECO:0000256" key="5">
    <source>
        <dbReference type="ARBA" id="ARBA00023146"/>
    </source>
</evidence>
<dbReference type="InterPro" id="IPR002305">
    <property type="entry name" value="aa-tRNA-synth_Ic"/>
</dbReference>
<dbReference type="PROSITE" id="PS00178">
    <property type="entry name" value="AA_TRNA_LIGASE_I"/>
    <property type="match status" value="1"/>
</dbReference>
<sequence>MASPTHDLRVSGSSILDELTWRGLVAQTTDRDALAADIAKGPISVYGGFDPTAASLHAGHLVPLLTLSRFQRAGHRPIVLAGGATGLIGDPATPPNETCTEQTSSQNGPTGYVGSWSDSSNSTTRQPERSSRTILNGPVS</sequence>
<evidence type="ECO:0000256" key="1">
    <source>
        <dbReference type="ARBA" id="ARBA00022598"/>
    </source>
</evidence>
<organism evidence="9 10">
    <name type="scientific">Mycobacteroides abscessus MAB_091912_2446</name>
    <dbReference type="NCBI Taxonomy" id="1335414"/>
    <lineage>
        <taxon>Bacteria</taxon>
        <taxon>Bacillati</taxon>
        <taxon>Actinomycetota</taxon>
        <taxon>Actinomycetes</taxon>
        <taxon>Mycobacteriales</taxon>
        <taxon>Mycobacteriaceae</taxon>
        <taxon>Mycobacteroides</taxon>
        <taxon>Mycobacteroides abscessus</taxon>
    </lineage>
</organism>
<dbReference type="SUPFAM" id="SSF52374">
    <property type="entry name" value="Nucleotidylyl transferase"/>
    <property type="match status" value="1"/>
</dbReference>
<accession>A0A829MI25</accession>
<evidence type="ECO:0000256" key="3">
    <source>
        <dbReference type="ARBA" id="ARBA00022840"/>
    </source>
</evidence>
<comment type="caution">
    <text evidence="9">The sequence shown here is derived from an EMBL/GenBank/DDBJ whole genome shotgun (WGS) entry which is preliminary data.</text>
</comment>
<keyword evidence="5 7" id="KW-0030">Aminoacyl-tRNA synthetase</keyword>
<reference evidence="9 10" key="1">
    <citation type="journal article" date="2014" name="Emerg. Infect. Dis.">
        <title>High-level Relatedness among Mycobacterium abscessus subsp. massiliense Strains from Widely Separated Outbreaks.</title>
        <authorList>
            <person name="Tettelin H."/>
            <person name="Davidson R.M."/>
            <person name="Agrawal S."/>
            <person name="Aitken M.L."/>
            <person name="Shallom S."/>
            <person name="Hasan N.A."/>
            <person name="Strong M."/>
            <person name="Nogueira de Moura V.C."/>
            <person name="De Groote M.A."/>
            <person name="Duarte R.S."/>
            <person name="Hine E."/>
            <person name="Parankush S."/>
            <person name="Su Q."/>
            <person name="Daugherty S.C."/>
            <person name="Fraser C.M."/>
            <person name="Brown-Elliott B.A."/>
            <person name="Wallace R.J.Jr."/>
            <person name="Holland S.M."/>
            <person name="Sampaio E.P."/>
            <person name="Olivier K.N."/>
            <person name="Jackson M."/>
            <person name="Zelazny A.M."/>
        </authorList>
    </citation>
    <scope>NUCLEOTIDE SEQUENCE [LARGE SCALE GENOMIC DNA]</scope>
    <source>
        <strain evidence="9 10">MAB_091912_2446</strain>
    </source>
</reference>
<comment type="similarity">
    <text evidence="7">Belongs to the class-I aminoacyl-tRNA synthetase family.</text>
</comment>
<evidence type="ECO:0000256" key="6">
    <source>
        <dbReference type="ARBA" id="ARBA00048248"/>
    </source>
</evidence>
<dbReference type="PANTHER" id="PTHR11766:SF0">
    <property type="entry name" value="TYROSINE--TRNA LIGASE, MITOCHONDRIAL"/>
    <property type="match status" value="1"/>
</dbReference>
<evidence type="ECO:0000256" key="2">
    <source>
        <dbReference type="ARBA" id="ARBA00022741"/>
    </source>
</evidence>
<keyword evidence="3 7" id="KW-0067">ATP-binding</keyword>
<dbReference type="Gene3D" id="3.40.50.620">
    <property type="entry name" value="HUPs"/>
    <property type="match status" value="1"/>
</dbReference>
<evidence type="ECO:0000256" key="7">
    <source>
        <dbReference type="RuleBase" id="RU363036"/>
    </source>
</evidence>
<dbReference type="GO" id="GO:0005829">
    <property type="term" value="C:cytosol"/>
    <property type="evidence" value="ECO:0007669"/>
    <property type="project" value="TreeGrafter"/>
</dbReference>